<feature type="region of interest" description="Disordered" evidence="1">
    <location>
        <begin position="234"/>
        <end position="259"/>
    </location>
</feature>
<dbReference type="EMBL" id="LR031569">
    <property type="protein sequence ID" value="VDC68677.1"/>
    <property type="molecule type" value="Genomic_DNA"/>
</dbReference>
<proteinExistence type="predicted"/>
<gene>
    <name evidence="2" type="ORF">BRAA06T27217Z</name>
</gene>
<dbReference type="PANTHER" id="PTHR35552">
    <property type="entry name" value="MEDIATOR OF RNA POLYMERASE II TRANSCRIPTION SUBUNIT 8"/>
    <property type="match status" value="1"/>
</dbReference>
<organism evidence="2">
    <name type="scientific">Brassica campestris</name>
    <name type="common">Field mustard</name>
    <dbReference type="NCBI Taxonomy" id="3711"/>
    <lineage>
        <taxon>Eukaryota</taxon>
        <taxon>Viridiplantae</taxon>
        <taxon>Streptophyta</taxon>
        <taxon>Embryophyta</taxon>
        <taxon>Tracheophyta</taxon>
        <taxon>Spermatophyta</taxon>
        <taxon>Magnoliopsida</taxon>
        <taxon>eudicotyledons</taxon>
        <taxon>Gunneridae</taxon>
        <taxon>Pentapetalae</taxon>
        <taxon>rosids</taxon>
        <taxon>malvids</taxon>
        <taxon>Brassicales</taxon>
        <taxon>Brassicaceae</taxon>
        <taxon>Brassiceae</taxon>
        <taxon>Brassica</taxon>
    </lineage>
</organism>
<sequence length="259" mass="29034">MERATTQQQQAPPVAEELNLDYVKRQTQSLQKAISRILEDFEAYSQTNTTPKWKDILGRYKMINLDLFILVEEVKQVSKALVVFPKNVNAENASILPVMLASKLLPEMETDNNVKIDQLLQDVQSLPVPMQIETLKERIGRIAEACENAGKVLADARKAYGLAPQRGGPSMLPTTMDKAQAAQIREQENMLRAAVNEGEGIRLPPEQRQITTELPPHMVDALFVNDAVFNSSGMMQTHQSQSQQPEQQQHQQQGGYGNK</sequence>
<dbReference type="AlphaFoldDB" id="A0A3P5YLQ6"/>
<reference evidence="2" key="1">
    <citation type="submission" date="2018-11" db="EMBL/GenBank/DDBJ databases">
        <authorList>
            <consortium name="Genoscope - CEA"/>
            <person name="William W."/>
        </authorList>
    </citation>
    <scope>NUCLEOTIDE SEQUENCE</scope>
</reference>
<protein>
    <recommendedName>
        <fullName evidence="3">Mediator of RNA polymerase II transcription subunit 8</fullName>
    </recommendedName>
</protein>
<evidence type="ECO:0000313" key="2">
    <source>
        <dbReference type="EMBL" id="VDC68677.1"/>
    </source>
</evidence>
<dbReference type="GO" id="GO:0016592">
    <property type="term" value="C:mediator complex"/>
    <property type="evidence" value="ECO:0007669"/>
    <property type="project" value="InterPro"/>
</dbReference>
<feature type="compositionally biased region" description="Low complexity" evidence="1">
    <location>
        <begin position="236"/>
        <end position="253"/>
    </location>
</feature>
<dbReference type="PANTHER" id="PTHR35552:SF2">
    <property type="entry name" value="MEDIATOR OF RNA POLYMERASE II TRANSCRIPTION SUBUNIT 8"/>
    <property type="match status" value="1"/>
</dbReference>
<accession>A0A3P5YLQ6</accession>
<dbReference type="InterPro" id="IPR038795">
    <property type="entry name" value="MED8_plant"/>
</dbReference>
<evidence type="ECO:0000256" key="1">
    <source>
        <dbReference type="SAM" id="MobiDB-lite"/>
    </source>
</evidence>
<name>A0A3P5YLQ6_BRACM</name>
<evidence type="ECO:0008006" key="3">
    <source>
        <dbReference type="Google" id="ProtNLM"/>
    </source>
</evidence>